<evidence type="ECO:0000256" key="1">
    <source>
        <dbReference type="SAM" id="MobiDB-lite"/>
    </source>
</evidence>
<gene>
    <name evidence="2" type="ORF">Pta02_16480</name>
</gene>
<dbReference type="AlphaFoldDB" id="A0A8J3SWJ3"/>
<keyword evidence="3" id="KW-1185">Reference proteome</keyword>
<sequence>MVVEIVSNTLDSLPDVRFVRPAINARDGADAAGGPSPAASRPRSGEEKHVPADCGHEGAPSAGTPRRYTCGLTSAAMSSR</sequence>
<dbReference type="EMBL" id="BOOK01000010">
    <property type="protein sequence ID" value="GIH99639.1"/>
    <property type="molecule type" value="Genomic_DNA"/>
</dbReference>
<name>A0A8J3SWJ3_9ACTN</name>
<reference evidence="2" key="1">
    <citation type="submission" date="2021-01" db="EMBL/GenBank/DDBJ databases">
        <title>Whole genome shotgun sequence of Planobispora takensis NBRC 109077.</title>
        <authorList>
            <person name="Komaki H."/>
            <person name="Tamura T."/>
        </authorList>
    </citation>
    <scope>NUCLEOTIDE SEQUENCE</scope>
    <source>
        <strain evidence="2">NBRC 109077</strain>
    </source>
</reference>
<dbReference type="Proteomes" id="UP000634476">
    <property type="component" value="Unassembled WGS sequence"/>
</dbReference>
<comment type="caution">
    <text evidence="2">The sequence shown here is derived from an EMBL/GenBank/DDBJ whole genome shotgun (WGS) entry which is preliminary data.</text>
</comment>
<accession>A0A8J3SWJ3</accession>
<proteinExistence type="predicted"/>
<feature type="compositionally biased region" description="Polar residues" evidence="1">
    <location>
        <begin position="71"/>
        <end position="80"/>
    </location>
</feature>
<feature type="compositionally biased region" description="Basic and acidic residues" evidence="1">
    <location>
        <begin position="43"/>
        <end position="56"/>
    </location>
</feature>
<evidence type="ECO:0000313" key="2">
    <source>
        <dbReference type="EMBL" id="GIH99639.1"/>
    </source>
</evidence>
<feature type="region of interest" description="Disordered" evidence="1">
    <location>
        <begin position="25"/>
        <end position="80"/>
    </location>
</feature>
<protein>
    <submittedName>
        <fullName evidence="2">Uncharacterized protein</fullName>
    </submittedName>
</protein>
<evidence type="ECO:0000313" key="3">
    <source>
        <dbReference type="Proteomes" id="UP000634476"/>
    </source>
</evidence>
<organism evidence="2 3">
    <name type="scientific">Planobispora takensis</name>
    <dbReference type="NCBI Taxonomy" id="1367882"/>
    <lineage>
        <taxon>Bacteria</taxon>
        <taxon>Bacillati</taxon>
        <taxon>Actinomycetota</taxon>
        <taxon>Actinomycetes</taxon>
        <taxon>Streptosporangiales</taxon>
        <taxon>Streptosporangiaceae</taxon>
        <taxon>Planobispora</taxon>
    </lineage>
</organism>
<feature type="compositionally biased region" description="Low complexity" evidence="1">
    <location>
        <begin position="30"/>
        <end position="42"/>
    </location>
</feature>